<keyword evidence="2" id="KW-1185">Reference proteome</keyword>
<dbReference type="EMBL" id="QUWK01000043">
    <property type="protein sequence ID" value="RFU93613.1"/>
    <property type="molecule type" value="Genomic_DNA"/>
</dbReference>
<gene>
    <name evidence="1" type="ORF">DYP60_13910</name>
</gene>
<reference evidence="2" key="1">
    <citation type="submission" date="2018-08" db="EMBL/GenBank/DDBJ databases">
        <authorList>
            <person name="Grouzdev D.S."/>
            <person name="Krutkina M.S."/>
        </authorList>
    </citation>
    <scope>NUCLEOTIDE SEQUENCE [LARGE SCALE GENOMIC DNA]</scope>
    <source>
        <strain evidence="2">4-11</strain>
    </source>
</reference>
<reference evidence="1 2" key="2">
    <citation type="submission" date="2018-09" db="EMBL/GenBank/DDBJ databases">
        <title>Genome of Sphaerochaeta halotolerans strain 4-11.</title>
        <authorList>
            <person name="Nazina T.N."/>
            <person name="Sokolova D.S."/>
        </authorList>
    </citation>
    <scope>NUCLEOTIDE SEQUENCE [LARGE SCALE GENOMIC DNA]</scope>
    <source>
        <strain evidence="1 2">4-11</strain>
    </source>
</reference>
<sequence>MENCLFHYSQSCSSTHYKQRITYSIKVLFFAQTEYLLKVKDFDRKCFQDWMRVVRNIISRGDIDKDGKRPDIIRSPQTFDGVINLINELSYGCKNIYQHLASIDSQKSTFAKEQVEEEKIKSKIIRNKPSIKQLIFDSEDNELLRGRIDFLFYCINYDYNPEEINEIDLKLVQSVFSRYFNKEIEIDGKLQRAMLTIDVDGEYNFYNYWWSFWNVANATKRRLFDKYREIEYYIYSDYKDYFKKLVLLLCTKSLEDIASEFEAPTNMPNWKVRLIKESQLLDIESKSNFIAIPDNESCCYLLKSKRPRDMEGCIKIE</sequence>
<evidence type="ECO:0000313" key="1">
    <source>
        <dbReference type="EMBL" id="RFU93613.1"/>
    </source>
</evidence>
<evidence type="ECO:0000313" key="2">
    <source>
        <dbReference type="Proteomes" id="UP000264002"/>
    </source>
</evidence>
<organism evidence="1 2">
    <name type="scientific">Sphaerochaeta halotolerans</name>
    <dbReference type="NCBI Taxonomy" id="2293840"/>
    <lineage>
        <taxon>Bacteria</taxon>
        <taxon>Pseudomonadati</taxon>
        <taxon>Spirochaetota</taxon>
        <taxon>Spirochaetia</taxon>
        <taxon>Spirochaetales</taxon>
        <taxon>Sphaerochaetaceae</taxon>
        <taxon>Sphaerochaeta</taxon>
    </lineage>
</organism>
<proteinExistence type="predicted"/>
<comment type="caution">
    <text evidence="1">The sequence shown here is derived from an EMBL/GenBank/DDBJ whole genome shotgun (WGS) entry which is preliminary data.</text>
</comment>
<name>A0A372MDS3_9SPIR</name>
<protein>
    <submittedName>
        <fullName evidence="1">Uncharacterized protein</fullName>
    </submittedName>
</protein>
<dbReference type="AlphaFoldDB" id="A0A372MDS3"/>
<accession>A0A372MDS3</accession>
<dbReference type="Proteomes" id="UP000264002">
    <property type="component" value="Unassembled WGS sequence"/>
</dbReference>